<organism evidence="4 5">
    <name type="scientific">Microbacterium candidum</name>
    <dbReference type="NCBI Taxonomy" id="3041922"/>
    <lineage>
        <taxon>Bacteria</taxon>
        <taxon>Bacillati</taxon>
        <taxon>Actinomycetota</taxon>
        <taxon>Actinomycetes</taxon>
        <taxon>Micrococcales</taxon>
        <taxon>Microbacteriaceae</taxon>
        <taxon>Microbacterium</taxon>
    </lineage>
</organism>
<evidence type="ECO:0000256" key="1">
    <source>
        <dbReference type="SAM" id="MobiDB-lite"/>
    </source>
</evidence>
<reference evidence="4 5" key="1">
    <citation type="submission" date="2023-06" db="EMBL/GenBank/DDBJ databases">
        <title>Microbacterium sp. nov., isolated from a waste landfill.</title>
        <authorList>
            <person name="Wen W."/>
        </authorList>
    </citation>
    <scope>NUCLEOTIDE SEQUENCE [LARGE SCALE GENOMIC DNA]</scope>
    <source>
        <strain evidence="4 5">ASV49</strain>
    </source>
</reference>
<name>A0ABT7MU33_9MICO</name>
<dbReference type="EMBL" id="JASXSZ010000001">
    <property type="protein sequence ID" value="MDL9977967.1"/>
    <property type="molecule type" value="Genomic_DNA"/>
</dbReference>
<keyword evidence="5" id="KW-1185">Reference proteome</keyword>
<feature type="transmembrane region" description="Helical" evidence="2">
    <location>
        <begin position="199"/>
        <end position="225"/>
    </location>
</feature>
<keyword evidence="2" id="KW-0472">Membrane</keyword>
<feature type="region of interest" description="Disordered" evidence="1">
    <location>
        <begin position="1"/>
        <end position="21"/>
    </location>
</feature>
<dbReference type="Pfam" id="PF14219">
    <property type="entry name" value="DUF4328"/>
    <property type="match status" value="1"/>
</dbReference>
<feature type="transmembrane region" description="Helical" evidence="2">
    <location>
        <begin position="171"/>
        <end position="192"/>
    </location>
</feature>
<feature type="domain" description="DUF4328" evidence="3">
    <location>
        <begin position="83"/>
        <end position="230"/>
    </location>
</feature>
<gene>
    <name evidence="4" type="ORF">QSV35_01350</name>
</gene>
<dbReference type="Proteomes" id="UP001235064">
    <property type="component" value="Unassembled WGS sequence"/>
</dbReference>
<dbReference type="RefSeq" id="WP_286285915.1">
    <property type="nucleotide sequence ID" value="NZ_JASXSZ010000001.1"/>
</dbReference>
<feature type="transmembrane region" description="Helical" evidence="2">
    <location>
        <begin position="133"/>
        <end position="151"/>
    </location>
</feature>
<evidence type="ECO:0000313" key="5">
    <source>
        <dbReference type="Proteomes" id="UP001235064"/>
    </source>
</evidence>
<accession>A0ABT7MU33</accession>
<evidence type="ECO:0000259" key="3">
    <source>
        <dbReference type="Pfam" id="PF14219"/>
    </source>
</evidence>
<feature type="transmembrane region" description="Helical" evidence="2">
    <location>
        <begin position="54"/>
        <end position="78"/>
    </location>
</feature>
<proteinExistence type="predicted"/>
<sequence length="237" mass="24958">MSDPVPPQPEPSYGPPAYPPPPQPQYGAPMYASGPGAWLVRPLRGIGGATRGLIVAYAALSGVTIIVNLWGIVSLNAYSTGLVGIDALEAYDAISRPVSILSLLVLLASGVCWMVWQYRAAASLPAGSLRRSPGWHVGSWFIPIVSLWFPFQNVSDIARSSRADLDGGIRGIWWVLWIAGNLTSGIGGRMLLTGNSLPGFIAGLTISIVSDALVIVGAVFAWIVVARITAAIDPSAR</sequence>
<feature type="transmembrane region" description="Helical" evidence="2">
    <location>
        <begin position="98"/>
        <end position="121"/>
    </location>
</feature>
<comment type="caution">
    <text evidence="4">The sequence shown here is derived from an EMBL/GenBank/DDBJ whole genome shotgun (WGS) entry which is preliminary data.</text>
</comment>
<keyword evidence="2" id="KW-0812">Transmembrane</keyword>
<keyword evidence="2" id="KW-1133">Transmembrane helix</keyword>
<evidence type="ECO:0000256" key="2">
    <source>
        <dbReference type="SAM" id="Phobius"/>
    </source>
</evidence>
<dbReference type="InterPro" id="IPR025565">
    <property type="entry name" value="DUF4328"/>
</dbReference>
<protein>
    <submittedName>
        <fullName evidence="4">DUF4328 domain-containing protein</fullName>
    </submittedName>
</protein>
<evidence type="ECO:0000313" key="4">
    <source>
        <dbReference type="EMBL" id="MDL9977967.1"/>
    </source>
</evidence>